<dbReference type="EMBL" id="MLJW01001759">
    <property type="protein sequence ID" value="OIQ76835.1"/>
    <property type="molecule type" value="Genomic_DNA"/>
</dbReference>
<evidence type="ECO:0000256" key="1">
    <source>
        <dbReference type="SAM" id="MobiDB-lite"/>
    </source>
</evidence>
<accession>A0A1J5QH42</accession>
<evidence type="ECO:0000313" key="2">
    <source>
        <dbReference type="EMBL" id="OIQ76835.1"/>
    </source>
</evidence>
<comment type="caution">
    <text evidence="2">The sequence shown here is derived from an EMBL/GenBank/DDBJ whole genome shotgun (WGS) entry which is preliminary data.</text>
</comment>
<name>A0A1J5QH42_9ZZZZ</name>
<gene>
    <name evidence="2" type="ORF">GALL_414760</name>
</gene>
<reference evidence="2" key="1">
    <citation type="submission" date="2016-10" db="EMBL/GenBank/DDBJ databases">
        <title>Sequence of Gallionella enrichment culture.</title>
        <authorList>
            <person name="Poehlein A."/>
            <person name="Muehling M."/>
            <person name="Daniel R."/>
        </authorList>
    </citation>
    <scope>NUCLEOTIDE SEQUENCE</scope>
</reference>
<proteinExistence type="predicted"/>
<dbReference type="AlphaFoldDB" id="A0A1J5QH42"/>
<feature type="region of interest" description="Disordered" evidence="1">
    <location>
        <begin position="1"/>
        <end position="35"/>
    </location>
</feature>
<sequence>MLSELVRSAGKPPKSLSSPRAKNIPLNPSGKSPEQFIAPSVQPLLEKYSDFQKFQISPTYRRLVPTRGALRGRHERWVRDAVDVEVPLTNGTDADGEVVWS</sequence>
<organism evidence="2">
    <name type="scientific">mine drainage metagenome</name>
    <dbReference type="NCBI Taxonomy" id="410659"/>
    <lineage>
        <taxon>unclassified sequences</taxon>
        <taxon>metagenomes</taxon>
        <taxon>ecological metagenomes</taxon>
    </lineage>
</organism>
<protein>
    <submittedName>
        <fullName evidence="2">Uncharacterized protein</fullName>
    </submittedName>
</protein>